<dbReference type="Proteomes" id="UP000681341">
    <property type="component" value="Unassembled WGS sequence"/>
</dbReference>
<dbReference type="InterPro" id="IPR023393">
    <property type="entry name" value="START-like_dom_sf"/>
</dbReference>
<dbReference type="Gene3D" id="3.30.530.20">
    <property type="match status" value="1"/>
</dbReference>
<sequence>MSAFTEERAGGYMSIGIEVSTVIERPVSDVFTFYADHHVENHPRWDPDIELWLDEDEPIGVGTVIRRRNSRSGTPVEGTMEIVEFERDRSIAAKIVDGPMRVEGRARFESLGPATTRLTVGADFPVDDSMRDFLETAMRRSLTNIERLIEEDGA</sequence>
<gene>
    <name evidence="1" type="ORF">J5V16_09195</name>
</gene>
<reference evidence="1 2" key="1">
    <citation type="submission" date="2021-03" db="EMBL/GenBank/DDBJ databases">
        <title>Glycomyces sp. nov., a novel actinomycete isolated from soil.</title>
        <authorList>
            <person name="Yang X."/>
            <person name="Xu X."/>
        </authorList>
    </citation>
    <scope>NUCLEOTIDE SEQUENCE [LARGE SCALE GENOMIC DNA]</scope>
    <source>
        <strain evidence="1 2">NEAU-S30</strain>
    </source>
</reference>
<dbReference type="RefSeq" id="WP_208495806.1">
    <property type="nucleotide sequence ID" value="NZ_JAGFNP010000004.1"/>
</dbReference>
<accession>A0ABS3U2K1</accession>
<name>A0ABS3U2K1_9ACTN</name>
<dbReference type="EMBL" id="JAGFNP010000004">
    <property type="protein sequence ID" value="MBO3732996.1"/>
    <property type="molecule type" value="Genomic_DNA"/>
</dbReference>
<keyword evidence="2" id="KW-1185">Reference proteome</keyword>
<evidence type="ECO:0000313" key="2">
    <source>
        <dbReference type="Proteomes" id="UP000681341"/>
    </source>
</evidence>
<dbReference type="Pfam" id="PF10604">
    <property type="entry name" value="Polyketide_cyc2"/>
    <property type="match status" value="1"/>
</dbReference>
<evidence type="ECO:0000313" key="1">
    <source>
        <dbReference type="EMBL" id="MBO3732996.1"/>
    </source>
</evidence>
<comment type="caution">
    <text evidence="1">The sequence shown here is derived from an EMBL/GenBank/DDBJ whole genome shotgun (WGS) entry which is preliminary data.</text>
</comment>
<dbReference type="SUPFAM" id="SSF55961">
    <property type="entry name" value="Bet v1-like"/>
    <property type="match status" value="1"/>
</dbReference>
<dbReference type="InterPro" id="IPR019587">
    <property type="entry name" value="Polyketide_cyclase/dehydratase"/>
</dbReference>
<proteinExistence type="predicted"/>
<protein>
    <submittedName>
        <fullName evidence="1">SRPBCC family protein</fullName>
    </submittedName>
</protein>
<organism evidence="1 2">
    <name type="scientific">Glycomyces niveus</name>
    <dbReference type="NCBI Taxonomy" id="2820287"/>
    <lineage>
        <taxon>Bacteria</taxon>
        <taxon>Bacillati</taxon>
        <taxon>Actinomycetota</taxon>
        <taxon>Actinomycetes</taxon>
        <taxon>Glycomycetales</taxon>
        <taxon>Glycomycetaceae</taxon>
        <taxon>Glycomyces</taxon>
    </lineage>
</organism>